<keyword evidence="2" id="KW-0560">Oxidoreductase</keyword>
<dbReference type="PANTHER" id="PTHR43976">
    <property type="entry name" value="SHORT CHAIN DEHYDROGENASE"/>
    <property type="match status" value="1"/>
</dbReference>
<feature type="compositionally biased region" description="Polar residues" evidence="4">
    <location>
        <begin position="1"/>
        <end position="10"/>
    </location>
</feature>
<organism evidence="5 6">
    <name type="scientific">Actinoplanes friuliensis DSM 7358</name>
    <dbReference type="NCBI Taxonomy" id="1246995"/>
    <lineage>
        <taxon>Bacteria</taxon>
        <taxon>Bacillati</taxon>
        <taxon>Actinomycetota</taxon>
        <taxon>Actinomycetes</taxon>
        <taxon>Micromonosporales</taxon>
        <taxon>Micromonosporaceae</taxon>
        <taxon>Actinoplanes</taxon>
    </lineage>
</organism>
<feature type="compositionally biased region" description="Basic residues" evidence="4">
    <location>
        <begin position="159"/>
        <end position="172"/>
    </location>
</feature>
<evidence type="ECO:0000256" key="2">
    <source>
        <dbReference type="ARBA" id="ARBA00023002"/>
    </source>
</evidence>
<dbReference type="Pfam" id="PF00106">
    <property type="entry name" value="adh_short"/>
    <property type="match status" value="1"/>
</dbReference>
<dbReference type="GO" id="GO:0016491">
    <property type="term" value="F:oxidoreductase activity"/>
    <property type="evidence" value="ECO:0007669"/>
    <property type="project" value="UniProtKB-KW"/>
</dbReference>
<evidence type="ECO:0000256" key="4">
    <source>
        <dbReference type="SAM" id="MobiDB-lite"/>
    </source>
</evidence>
<proteinExistence type="inferred from homology"/>
<sequence>MPGNTGQHRTPGQAPRARPPRQASLDDRGLASPPGPPRGRRRRLGGRQLLGNAGIGYFAAVEESDDVAVRAMLEINMYGLAAVTNAVLPGMRARRSGTILNLSSIVGIRSFPSLGWYSASKFAVEGLSEALAQEVAPLGIKVVIVGAGHVRHRLGRQLRRRGRAGQGHRRLRPDRWRPAPVAAGQRRYRAGDAS</sequence>
<evidence type="ECO:0000313" key="6">
    <source>
        <dbReference type="Proteomes" id="UP000017746"/>
    </source>
</evidence>
<evidence type="ECO:0000313" key="5">
    <source>
        <dbReference type="EMBL" id="AGZ40727.1"/>
    </source>
</evidence>
<dbReference type="RefSeq" id="WP_023360786.1">
    <property type="nucleotide sequence ID" value="NC_022657.1"/>
</dbReference>
<feature type="region of interest" description="Disordered" evidence="4">
    <location>
        <begin position="1"/>
        <end position="45"/>
    </location>
</feature>
<dbReference type="PANTHER" id="PTHR43976:SF16">
    <property type="entry name" value="SHORT-CHAIN DEHYDROGENASE_REDUCTASE FAMILY PROTEIN"/>
    <property type="match status" value="1"/>
</dbReference>
<dbReference type="InterPro" id="IPR002347">
    <property type="entry name" value="SDR_fam"/>
</dbReference>
<dbReference type="KEGG" id="afs:AFR_12205"/>
<dbReference type="eggNOG" id="COG0300">
    <property type="taxonomic scope" value="Bacteria"/>
</dbReference>
<dbReference type="InterPro" id="IPR051911">
    <property type="entry name" value="SDR_oxidoreductase"/>
</dbReference>
<dbReference type="STRING" id="1246995.AFR_12205"/>
<dbReference type="Gene3D" id="3.40.50.720">
    <property type="entry name" value="NAD(P)-binding Rossmann-like Domain"/>
    <property type="match status" value="1"/>
</dbReference>
<dbReference type="PROSITE" id="PS00061">
    <property type="entry name" value="ADH_SHORT"/>
    <property type="match status" value="1"/>
</dbReference>
<feature type="compositionally biased region" description="Low complexity" evidence="4">
    <location>
        <begin position="13"/>
        <end position="23"/>
    </location>
</feature>
<keyword evidence="6" id="KW-1185">Reference proteome</keyword>
<dbReference type="SUPFAM" id="SSF51735">
    <property type="entry name" value="NAD(P)-binding Rossmann-fold domains"/>
    <property type="match status" value="1"/>
</dbReference>
<dbReference type="PRINTS" id="PR00080">
    <property type="entry name" value="SDRFAMILY"/>
</dbReference>
<evidence type="ECO:0000256" key="3">
    <source>
        <dbReference type="RuleBase" id="RU000363"/>
    </source>
</evidence>
<feature type="region of interest" description="Disordered" evidence="4">
    <location>
        <begin position="159"/>
        <end position="194"/>
    </location>
</feature>
<dbReference type="PRINTS" id="PR00081">
    <property type="entry name" value="GDHRDH"/>
</dbReference>
<dbReference type="InterPro" id="IPR020904">
    <property type="entry name" value="Sc_DH/Rdtase_CS"/>
</dbReference>
<dbReference type="EMBL" id="CP006272">
    <property type="protein sequence ID" value="AGZ40727.1"/>
    <property type="molecule type" value="Genomic_DNA"/>
</dbReference>
<comment type="similarity">
    <text evidence="1 3">Belongs to the short-chain dehydrogenases/reductases (SDR) family.</text>
</comment>
<dbReference type="Proteomes" id="UP000017746">
    <property type="component" value="Chromosome"/>
</dbReference>
<accession>U5VV94</accession>
<dbReference type="InterPro" id="IPR036291">
    <property type="entry name" value="NAD(P)-bd_dom_sf"/>
</dbReference>
<reference evidence="5 6" key="1">
    <citation type="journal article" date="2014" name="J. Biotechnol.">
        <title>Complete genome sequence of the actinobacterium Actinoplanes friuliensis HAG 010964, producer of the lipopeptide antibiotic friulimycin.</title>
        <authorList>
            <person name="Ruckert C."/>
            <person name="Szczepanowski R."/>
            <person name="Albersmeier A."/>
            <person name="Goesmann A."/>
            <person name="Fischer N."/>
            <person name="Steinkamper A."/>
            <person name="Puhler A."/>
            <person name="Biener R."/>
            <person name="Schwartz D."/>
            <person name="Kalinowski J."/>
        </authorList>
    </citation>
    <scope>NUCLEOTIDE SEQUENCE [LARGE SCALE GENOMIC DNA]</scope>
    <source>
        <strain evidence="5 6">DSM 7358</strain>
    </source>
</reference>
<dbReference type="AlphaFoldDB" id="U5VV94"/>
<evidence type="ECO:0000256" key="1">
    <source>
        <dbReference type="ARBA" id="ARBA00006484"/>
    </source>
</evidence>
<protein>
    <submittedName>
        <fullName evidence="5">Short chain dehydrogenase</fullName>
    </submittedName>
</protein>
<dbReference type="HOGENOM" id="CLU_1399863_0_0_11"/>
<name>U5VV94_9ACTN</name>
<gene>
    <name evidence="5" type="ORF">AFR_12205</name>
</gene>